<evidence type="ECO:0000259" key="5">
    <source>
        <dbReference type="Pfam" id="PF04355"/>
    </source>
</evidence>
<dbReference type="InterPro" id="IPR026592">
    <property type="entry name" value="BamE"/>
</dbReference>
<keyword evidence="7" id="KW-1185">Reference proteome</keyword>
<organism evidence="6 7">
    <name type="scientific">Pasteurella bettyae CCUG 2042</name>
    <dbReference type="NCBI Taxonomy" id="1095749"/>
    <lineage>
        <taxon>Bacteria</taxon>
        <taxon>Pseudomonadati</taxon>
        <taxon>Pseudomonadota</taxon>
        <taxon>Gammaproteobacteria</taxon>
        <taxon>Pasteurellales</taxon>
        <taxon>Pasteurellaceae</taxon>
        <taxon>Pasteurella</taxon>
    </lineage>
</organism>
<dbReference type="HAMAP" id="MF_00925">
    <property type="entry name" value="OM_assembly_BamE"/>
    <property type="match status" value="1"/>
</dbReference>
<keyword evidence="2 4" id="KW-0472">Membrane</keyword>
<dbReference type="EMBL" id="AJSX01000047">
    <property type="protein sequence ID" value="EIJ67385.1"/>
    <property type="molecule type" value="Genomic_DNA"/>
</dbReference>
<dbReference type="GO" id="GO:0051205">
    <property type="term" value="P:protein insertion into membrane"/>
    <property type="evidence" value="ECO:0007669"/>
    <property type="project" value="UniProtKB-UniRule"/>
</dbReference>
<dbReference type="PANTHER" id="PTHR37482">
    <property type="entry name" value="OUTER MEMBRANE PROTEIN ASSEMBLY FACTOR BAME"/>
    <property type="match status" value="1"/>
</dbReference>
<evidence type="ECO:0000313" key="6">
    <source>
        <dbReference type="EMBL" id="EIJ67385.1"/>
    </source>
</evidence>
<comment type="subunit">
    <text evidence="4">Part of the Bam complex.</text>
</comment>
<evidence type="ECO:0000256" key="2">
    <source>
        <dbReference type="ARBA" id="ARBA00023136"/>
    </source>
</evidence>
<dbReference type="eggNOG" id="COG2913">
    <property type="taxonomic scope" value="Bacteria"/>
</dbReference>
<evidence type="ECO:0000256" key="3">
    <source>
        <dbReference type="ARBA" id="ARBA00023237"/>
    </source>
</evidence>
<evidence type="ECO:0000256" key="1">
    <source>
        <dbReference type="ARBA" id="ARBA00022729"/>
    </source>
</evidence>
<dbReference type="GO" id="GO:0030674">
    <property type="term" value="F:protein-macromolecule adaptor activity"/>
    <property type="evidence" value="ECO:0007669"/>
    <property type="project" value="TreeGrafter"/>
</dbReference>
<comment type="caution">
    <text evidence="6">The sequence shown here is derived from an EMBL/GenBank/DDBJ whole genome shotgun (WGS) entry which is preliminary data.</text>
</comment>
<dbReference type="NCBIfam" id="NF008585">
    <property type="entry name" value="PRK11548.1"/>
    <property type="match status" value="1"/>
</dbReference>
<comment type="subcellular location">
    <subcellularLocation>
        <location evidence="4">Cell outer membrane</location>
    </subcellularLocation>
</comment>
<dbReference type="GO" id="GO:1990063">
    <property type="term" value="C:Bam protein complex"/>
    <property type="evidence" value="ECO:0007669"/>
    <property type="project" value="TreeGrafter"/>
</dbReference>
<reference evidence="6 7" key="1">
    <citation type="submission" date="2012-03" db="EMBL/GenBank/DDBJ databases">
        <authorList>
            <person name="Harkins D.M."/>
            <person name="Madupu R."/>
            <person name="Durkin A.S."/>
            <person name="Torralba M."/>
            <person name="Methe B."/>
            <person name="Sutton G.G."/>
            <person name="Nelson K.E."/>
        </authorList>
    </citation>
    <scope>NUCLEOTIDE SEQUENCE [LARGE SCALE GENOMIC DNA]</scope>
    <source>
        <strain evidence="6 7">CCUG 2042</strain>
    </source>
</reference>
<name>I3D6P2_9PAST</name>
<keyword evidence="3 4" id="KW-0998">Cell outer membrane</keyword>
<comment type="function">
    <text evidence="4">Part of the outer membrane protein assembly complex, which is involved in assembly and insertion of beta-barrel proteins into the outer membrane.</text>
</comment>
<dbReference type="Proteomes" id="UP000006457">
    <property type="component" value="Unassembled WGS sequence"/>
</dbReference>
<dbReference type="Pfam" id="PF04355">
    <property type="entry name" value="BamE"/>
    <property type="match status" value="1"/>
</dbReference>
<accession>I3D6P2</accession>
<keyword evidence="1 4" id="KW-0732">Signal</keyword>
<dbReference type="AlphaFoldDB" id="I3D6P2"/>
<dbReference type="GO" id="GO:0043165">
    <property type="term" value="P:Gram-negative-bacterium-type cell outer membrane assembly"/>
    <property type="evidence" value="ECO:0007669"/>
    <property type="project" value="UniProtKB-UniRule"/>
</dbReference>
<dbReference type="PATRIC" id="fig|1095749.3.peg.2094"/>
<gene>
    <name evidence="4" type="primary">bamE</name>
    <name evidence="6" type="ORF">HMPREF1052_0762</name>
</gene>
<comment type="similarity">
    <text evidence="4">Belongs to the BamE family.</text>
</comment>
<evidence type="ECO:0000313" key="7">
    <source>
        <dbReference type="Proteomes" id="UP000006457"/>
    </source>
</evidence>
<feature type="domain" description="Outer membrane protein assembly factor BamE" evidence="5">
    <location>
        <begin position="34"/>
        <end position="103"/>
    </location>
</feature>
<evidence type="ECO:0000256" key="4">
    <source>
        <dbReference type="HAMAP-Rule" id="MF_00925"/>
    </source>
</evidence>
<dbReference type="Gene3D" id="3.30.1450.10">
    <property type="match status" value="1"/>
</dbReference>
<dbReference type="InterPro" id="IPR007450">
    <property type="entry name" value="BamE_dom"/>
</dbReference>
<proteinExistence type="inferred from homology"/>
<sequence length="137" mass="15728">MQITPIITTLVLALGVTSCSTISKVVYRVDVPQGNYLEASTVSQLQARMTRQQVQYLLGTPVLIDPFTTNTWYYVYLQQKSYEDPIQHTLQVNFNQQGTVTNFDLDKPLPDEAKQKINNVNITAPTPEKSSWWQFWK</sequence>
<dbReference type="InterPro" id="IPR037873">
    <property type="entry name" value="BamE-like"/>
</dbReference>
<dbReference type="RefSeq" id="WP_005761877.1">
    <property type="nucleotide sequence ID" value="NZ_AJSX01000047.1"/>
</dbReference>
<dbReference type="OrthoDB" id="9808250at2"/>
<protein>
    <recommendedName>
        <fullName evidence="4">Outer membrane protein assembly factor BamE</fullName>
    </recommendedName>
</protein>
<dbReference type="PANTHER" id="PTHR37482:SF1">
    <property type="entry name" value="OUTER MEMBRANE PROTEIN ASSEMBLY FACTOR BAME"/>
    <property type="match status" value="1"/>
</dbReference>